<dbReference type="SMART" id="SM00490">
    <property type="entry name" value="HELICc"/>
    <property type="match status" value="1"/>
</dbReference>
<dbReference type="GO" id="GO:0004386">
    <property type="term" value="F:helicase activity"/>
    <property type="evidence" value="ECO:0007669"/>
    <property type="project" value="UniProtKB-KW"/>
</dbReference>
<evidence type="ECO:0000256" key="4">
    <source>
        <dbReference type="ARBA" id="ARBA00022840"/>
    </source>
</evidence>
<comment type="caution">
    <text evidence="6">The sequence shown here is derived from an EMBL/GenBank/DDBJ whole genome shotgun (WGS) entry which is preliminary data.</text>
</comment>
<keyword evidence="2" id="KW-0378">Hydrolase</keyword>
<dbReference type="GO" id="GO:0016787">
    <property type="term" value="F:hydrolase activity"/>
    <property type="evidence" value="ECO:0007669"/>
    <property type="project" value="UniProtKB-KW"/>
</dbReference>
<feature type="domain" description="Helicase C-terminal" evidence="5">
    <location>
        <begin position="25"/>
        <end position="189"/>
    </location>
</feature>
<feature type="non-terminal residue" evidence="6">
    <location>
        <position position="1"/>
    </location>
</feature>
<dbReference type="PROSITE" id="PS51194">
    <property type="entry name" value="HELICASE_CTER"/>
    <property type="match status" value="1"/>
</dbReference>
<dbReference type="InterPro" id="IPR050699">
    <property type="entry name" value="RNA-DNA_Helicase"/>
</dbReference>
<dbReference type="EMBL" id="BARS01034189">
    <property type="protein sequence ID" value="GAG19438.1"/>
    <property type="molecule type" value="Genomic_DNA"/>
</dbReference>
<dbReference type="Gene3D" id="3.40.50.300">
    <property type="entry name" value="P-loop containing nucleotide triphosphate hydrolases"/>
    <property type="match status" value="1"/>
</dbReference>
<dbReference type="InterPro" id="IPR001650">
    <property type="entry name" value="Helicase_C-like"/>
</dbReference>
<dbReference type="Pfam" id="PF00271">
    <property type="entry name" value="Helicase_C"/>
    <property type="match status" value="1"/>
</dbReference>
<keyword evidence="1" id="KW-0547">Nucleotide-binding</keyword>
<dbReference type="AlphaFoldDB" id="X0W494"/>
<protein>
    <recommendedName>
        <fullName evidence="5">Helicase C-terminal domain-containing protein</fullName>
    </recommendedName>
</protein>
<keyword evidence="3" id="KW-0347">Helicase</keyword>
<dbReference type="PANTHER" id="PTHR12131">
    <property type="entry name" value="ATP-DEPENDENT RNA AND DNA HELICASE"/>
    <property type="match status" value="1"/>
</dbReference>
<organism evidence="6">
    <name type="scientific">marine sediment metagenome</name>
    <dbReference type="NCBI Taxonomy" id="412755"/>
    <lineage>
        <taxon>unclassified sequences</taxon>
        <taxon>metagenomes</taxon>
        <taxon>ecological metagenomes</taxon>
    </lineage>
</organism>
<evidence type="ECO:0000256" key="1">
    <source>
        <dbReference type="ARBA" id="ARBA00022741"/>
    </source>
</evidence>
<gene>
    <name evidence="6" type="ORF">S01H1_52858</name>
</gene>
<evidence type="ECO:0000256" key="2">
    <source>
        <dbReference type="ARBA" id="ARBA00022801"/>
    </source>
</evidence>
<feature type="non-terminal residue" evidence="6">
    <location>
        <position position="259"/>
    </location>
</feature>
<name>X0W494_9ZZZZ</name>
<proteinExistence type="predicted"/>
<evidence type="ECO:0000313" key="6">
    <source>
        <dbReference type="EMBL" id="GAG19438.1"/>
    </source>
</evidence>
<dbReference type="GO" id="GO:0005524">
    <property type="term" value="F:ATP binding"/>
    <property type="evidence" value="ECO:0007669"/>
    <property type="project" value="UniProtKB-KW"/>
</dbReference>
<dbReference type="SUPFAM" id="SSF52540">
    <property type="entry name" value="P-loop containing nucleoside triphosphate hydrolases"/>
    <property type="match status" value="1"/>
</dbReference>
<keyword evidence="4" id="KW-0067">ATP-binding</keyword>
<evidence type="ECO:0000256" key="3">
    <source>
        <dbReference type="ARBA" id="ARBA00022806"/>
    </source>
</evidence>
<dbReference type="InterPro" id="IPR027417">
    <property type="entry name" value="P-loop_NTPase"/>
</dbReference>
<dbReference type="PANTHER" id="PTHR12131:SF1">
    <property type="entry name" value="ATP-DEPENDENT RNA HELICASE SUPV3L1, MITOCHONDRIAL-RELATED"/>
    <property type="match status" value="1"/>
</dbReference>
<accession>X0W494</accession>
<reference evidence="6" key="1">
    <citation type="journal article" date="2014" name="Front. Microbiol.">
        <title>High frequency of phylogenetically diverse reductive dehalogenase-homologous genes in deep subseafloor sedimentary metagenomes.</title>
        <authorList>
            <person name="Kawai M."/>
            <person name="Futagami T."/>
            <person name="Toyoda A."/>
            <person name="Takaki Y."/>
            <person name="Nishi S."/>
            <person name="Hori S."/>
            <person name="Arai W."/>
            <person name="Tsubouchi T."/>
            <person name="Morono Y."/>
            <person name="Uchiyama I."/>
            <person name="Ito T."/>
            <person name="Fujiyama A."/>
            <person name="Inagaki F."/>
            <person name="Takami H."/>
        </authorList>
    </citation>
    <scope>NUCLEOTIDE SEQUENCE</scope>
    <source>
        <strain evidence="6">Expedition CK06-06</strain>
    </source>
</reference>
<evidence type="ECO:0000259" key="5">
    <source>
        <dbReference type="PROSITE" id="PS51194"/>
    </source>
</evidence>
<sequence length="259" mass="29382">VAFSLGNPKGGNVIYVNGAADAEKTAKQLYDLIGDKHGSSDDKEICDLIELIHKTIHRDYSLGYVLSRGVAFHYGNMPLLIRTEIERLFRNNKIKYLVCTSTLIEGVNMPCQSIFVRGPTKGRGRPMSPSDFWNLAGRAGRWGKEFQGNVVCVDAKRENVWRNGAPKKRAKFPISRTSDKVLLQSDEFLSFIENYTPRDEARRKPDLEYVFSYVVSSHIRNNGISSAIWAHRFSEELIFTLNDRIAEIVKNLKTPQEVV</sequence>